<protein>
    <submittedName>
        <fullName evidence="2">Uncharacterized protein</fullName>
    </submittedName>
</protein>
<reference evidence="2 3" key="1">
    <citation type="journal article" date="2015" name="Genome Announc.">
        <title>Expanding the biotechnology potential of lactobacilli through comparative genomics of 213 strains and associated genera.</title>
        <authorList>
            <person name="Sun Z."/>
            <person name="Harris H.M."/>
            <person name="McCann A."/>
            <person name="Guo C."/>
            <person name="Argimon S."/>
            <person name="Zhang W."/>
            <person name="Yang X."/>
            <person name="Jeffery I.B."/>
            <person name="Cooney J.C."/>
            <person name="Kagawa T.F."/>
            <person name="Liu W."/>
            <person name="Song Y."/>
            <person name="Salvetti E."/>
            <person name="Wrobel A."/>
            <person name="Rasinkangas P."/>
            <person name="Parkhill J."/>
            <person name="Rea M.C."/>
            <person name="O'Sullivan O."/>
            <person name="Ritari J."/>
            <person name="Douillard F.P."/>
            <person name="Paul Ross R."/>
            <person name="Yang R."/>
            <person name="Briner A.E."/>
            <person name="Felis G.E."/>
            <person name="de Vos W.M."/>
            <person name="Barrangou R."/>
            <person name="Klaenhammer T.R."/>
            <person name="Caufield P.W."/>
            <person name="Cui Y."/>
            <person name="Zhang H."/>
            <person name="O'Toole P.W."/>
        </authorList>
    </citation>
    <scope>NUCLEOTIDE SEQUENCE [LARGE SCALE GENOMIC DNA]</scope>
    <source>
        <strain evidence="2 3">NBRC 103219</strain>
    </source>
</reference>
<feature type="transmembrane region" description="Helical" evidence="1">
    <location>
        <begin position="41"/>
        <end position="61"/>
    </location>
</feature>
<keyword evidence="3" id="KW-1185">Reference proteome</keyword>
<feature type="transmembrane region" description="Helical" evidence="1">
    <location>
        <begin position="257"/>
        <end position="276"/>
    </location>
</feature>
<sequence>MIVNKQIKDFFGRNKTKIIITFAFFIIAMALLTVIKMNSLATFLLSVGGSLFIFLLLHFYFFGKKQRWIITIGLILISYLVIGLTAFYSNFWTLFLLSLDTMFMSAVLVEWSIFISDYLLAKLDKYKSGRKRNELTKNFPAFLINHKWQNGIYAPLKYLDDKHKFDNVKSGFDPENTNEYEFYLSILQVFKSLELKDLEKLKLYLSLNNGKKAIESGQIFEWFFKFILPSLSGLAPIVSKFKVNFSWFSNNSVDSYFLFLIMYFIVISFISTILYLRQIRKDKTEKEVIITIIDKIITHKEYS</sequence>
<dbReference type="PATRIC" id="fig|449659.4.peg.2222"/>
<gene>
    <name evidence="2" type="ORF">IV66_GL002162</name>
</gene>
<keyword evidence="1" id="KW-0472">Membrane</keyword>
<feature type="transmembrane region" description="Helical" evidence="1">
    <location>
        <begin position="68"/>
        <end position="89"/>
    </location>
</feature>
<evidence type="ECO:0000256" key="1">
    <source>
        <dbReference type="SAM" id="Phobius"/>
    </source>
</evidence>
<keyword evidence="1" id="KW-1133">Transmembrane helix</keyword>
<proteinExistence type="predicted"/>
<keyword evidence="1" id="KW-0812">Transmembrane</keyword>
<dbReference type="AlphaFoldDB" id="A0A0R2LPZ8"/>
<dbReference type="Proteomes" id="UP000051886">
    <property type="component" value="Unassembled WGS sequence"/>
</dbReference>
<organism evidence="2 3">
    <name type="scientific">Ligilactobacillus pobuzihii</name>
    <dbReference type="NCBI Taxonomy" id="449659"/>
    <lineage>
        <taxon>Bacteria</taxon>
        <taxon>Bacillati</taxon>
        <taxon>Bacillota</taxon>
        <taxon>Bacilli</taxon>
        <taxon>Lactobacillales</taxon>
        <taxon>Lactobacillaceae</taxon>
        <taxon>Ligilactobacillus</taxon>
    </lineage>
</organism>
<accession>A0A0R2LPZ8</accession>
<evidence type="ECO:0000313" key="3">
    <source>
        <dbReference type="Proteomes" id="UP000051886"/>
    </source>
</evidence>
<comment type="caution">
    <text evidence="2">The sequence shown here is derived from an EMBL/GenBank/DDBJ whole genome shotgun (WGS) entry which is preliminary data.</text>
</comment>
<dbReference type="RefSeq" id="WP_017867182.1">
    <property type="nucleotide sequence ID" value="NZ_BJYB01000013.1"/>
</dbReference>
<dbReference type="EMBL" id="JQCN01000007">
    <property type="protein sequence ID" value="KRO01648.1"/>
    <property type="molecule type" value="Genomic_DNA"/>
</dbReference>
<feature type="transmembrane region" description="Helical" evidence="1">
    <location>
        <begin position="101"/>
        <end position="121"/>
    </location>
</feature>
<evidence type="ECO:0000313" key="2">
    <source>
        <dbReference type="EMBL" id="KRO01648.1"/>
    </source>
</evidence>
<name>A0A0R2LPZ8_9LACO</name>
<feature type="transmembrane region" description="Helical" evidence="1">
    <location>
        <begin position="18"/>
        <end position="35"/>
    </location>
</feature>
<feature type="transmembrane region" description="Helical" evidence="1">
    <location>
        <begin position="219"/>
        <end position="237"/>
    </location>
</feature>